<dbReference type="Gene3D" id="3.30.160.60">
    <property type="entry name" value="Classic Zinc Finger"/>
    <property type="match status" value="2"/>
</dbReference>
<feature type="domain" description="C2H2-type" evidence="7">
    <location>
        <begin position="69"/>
        <end position="96"/>
    </location>
</feature>
<evidence type="ECO:0000256" key="3">
    <source>
        <dbReference type="ARBA" id="ARBA00022737"/>
    </source>
</evidence>
<keyword evidence="3" id="KW-0677">Repeat</keyword>
<name>A0AAV4NB49_9ARAC</name>
<proteinExistence type="inferred from homology"/>
<dbReference type="PANTHER" id="PTHR23234">
    <property type="entry name" value="ZNF44 PROTEIN"/>
    <property type="match status" value="1"/>
</dbReference>
<evidence type="ECO:0000256" key="1">
    <source>
        <dbReference type="ARBA" id="ARBA00006991"/>
    </source>
</evidence>
<keyword evidence="4 6" id="KW-0863">Zinc-finger</keyword>
<dbReference type="Proteomes" id="UP001054837">
    <property type="component" value="Unassembled WGS sequence"/>
</dbReference>
<keyword evidence="5" id="KW-0862">Zinc</keyword>
<comment type="similarity">
    <text evidence="1">Belongs to the krueppel C2H2-type zinc-finger protein family.</text>
</comment>
<dbReference type="InterPro" id="IPR050758">
    <property type="entry name" value="Znf_C2H2-type"/>
</dbReference>
<evidence type="ECO:0000313" key="9">
    <source>
        <dbReference type="Proteomes" id="UP001054837"/>
    </source>
</evidence>
<reference evidence="8 9" key="1">
    <citation type="submission" date="2021-06" db="EMBL/GenBank/DDBJ databases">
        <title>Caerostris darwini draft genome.</title>
        <authorList>
            <person name="Kono N."/>
            <person name="Arakawa K."/>
        </authorList>
    </citation>
    <scope>NUCLEOTIDE SEQUENCE [LARGE SCALE GENOMIC DNA]</scope>
</reference>
<dbReference type="AlphaFoldDB" id="A0AAV4NB49"/>
<dbReference type="EMBL" id="BPLQ01001466">
    <property type="protein sequence ID" value="GIX82042.1"/>
    <property type="molecule type" value="Genomic_DNA"/>
</dbReference>
<sequence>MATSTTFPTTEFSKCFECRSIFPSLQQLIGHCRQQHTDMPFVCDLCGRAIKYLRNFKQPQMVHSGEKPHECQDCGKAFAQKNKLRRQERIHAENPFYCRA</sequence>
<dbReference type="PANTHER" id="PTHR23234:SF10">
    <property type="entry name" value="RIKEN CDNA 6720489N17 GENE-RELATED"/>
    <property type="match status" value="1"/>
</dbReference>
<evidence type="ECO:0000256" key="4">
    <source>
        <dbReference type="ARBA" id="ARBA00022771"/>
    </source>
</evidence>
<dbReference type="SUPFAM" id="SSF57667">
    <property type="entry name" value="beta-beta-alpha zinc fingers"/>
    <property type="match status" value="1"/>
</dbReference>
<dbReference type="InterPro" id="IPR013087">
    <property type="entry name" value="Znf_C2H2_type"/>
</dbReference>
<dbReference type="SMART" id="SM00355">
    <property type="entry name" value="ZnF_C2H2"/>
    <property type="match status" value="3"/>
</dbReference>
<evidence type="ECO:0000256" key="6">
    <source>
        <dbReference type="PROSITE-ProRule" id="PRU00042"/>
    </source>
</evidence>
<dbReference type="PROSITE" id="PS00028">
    <property type="entry name" value="ZINC_FINGER_C2H2_1"/>
    <property type="match status" value="1"/>
</dbReference>
<feature type="domain" description="C2H2-type" evidence="7">
    <location>
        <begin position="41"/>
        <end position="68"/>
    </location>
</feature>
<accession>A0AAV4NB49</accession>
<keyword evidence="2" id="KW-0479">Metal-binding</keyword>
<organism evidence="8 9">
    <name type="scientific">Caerostris darwini</name>
    <dbReference type="NCBI Taxonomy" id="1538125"/>
    <lineage>
        <taxon>Eukaryota</taxon>
        <taxon>Metazoa</taxon>
        <taxon>Ecdysozoa</taxon>
        <taxon>Arthropoda</taxon>
        <taxon>Chelicerata</taxon>
        <taxon>Arachnida</taxon>
        <taxon>Araneae</taxon>
        <taxon>Araneomorphae</taxon>
        <taxon>Entelegynae</taxon>
        <taxon>Araneoidea</taxon>
        <taxon>Araneidae</taxon>
        <taxon>Caerostris</taxon>
    </lineage>
</organism>
<protein>
    <recommendedName>
        <fullName evidence="7">C2H2-type domain-containing protein</fullName>
    </recommendedName>
</protein>
<evidence type="ECO:0000313" key="8">
    <source>
        <dbReference type="EMBL" id="GIX82042.1"/>
    </source>
</evidence>
<dbReference type="GO" id="GO:0008270">
    <property type="term" value="F:zinc ion binding"/>
    <property type="evidence" value="ECO:0007669"/>
    <property type="project" value="UniProtKB-KW"/>
</dbReference>
<evidence type="ECO:0000256" key="5">
    <source>
        <dbReference type="ARBA" id="ARBA00022833"/>
    </source>
</evidence>
<dbReference type="FunFam" id="3.30.160.60:FF:001442">
    <property type="entry name" value="zinc finger protein 696"/>
    <property type="match status" value="1"/>
</dbReference>
<dbReference type="InterPro" id="IPR036236">
    <property type="entry name" value="Znf_C2H2_sf"/>
</dbReference>
<gene>
    <name evidence="8" type="ORF">CDAR_614511</name>
</gene>
<comment type="caution">
    <text evidence="8">The sequence shown here is derived from an EMBL/GenBank/DDBJ whole genome shotgun (WGS) entry which is preliminary data.</text>
</comment>
<dbReference type="PROSITE" id="PS50157">
    <property type="entry name" value="ZINC_FINGER_C2H2_2"/>
    <property type="match status" value="2"/>
</dbReference>
<evidence type="ECO:0000259" key="7">
    <source>
        <dbReference type="PROSITE" id="PS50157"/>
    </source>
</evidence>
<keyword evidence="9" id="KW-1185">Reference proteome</keyword>
<evidence type="ECO:0000256" key="2">
    <source>
        <dbReference type="ARBA" id="ARBA00022723"/>
    </source>
</evidence>